<dbReference type="AlphaFoldDB" id="A0A5J4TGU2"/>
<comment type="caution">
    <text evidence="1">The sequence shown here is derived from an EMBL/GenBank/DDBJ whole genome shotgun (WGS) entry which is preliminary data.</text>
</comment>
<dbReference type="Proteomes" id="UP000324800">
    <property type="component" value="Unassembled WGS sequence"/>
</dbReference>
<reference evidence="1 2" key="1">
    <citation type="submission" date="2019-03" db="EMBL/GenBank/DDBJ databases">
        <title>Single cell metagenomics reveals metabolic interactions within the superorganism composed of flagellate Streblomastix strix and complex community of Bacteroidetes bacteria on its surface.</title>
        <authorList>
            <person name="Treitli S.C."/>
            <person name="Kolisko M."/>
            <person name="Husnik F."/>
            <person name="Keeling P."/>
            <person name="Hampl V."/>
        </authorList>
    </citation>
    <scope>NUCLEOTIDE SEQUENCE [LARGE SCALE GENOMIC DNA]</scope>
    <source>
        <strain evidence="1">ST1C</strain>
    </source>
</reference>
<name>A0A5J4TGU2_9EUKA</name>
<dbReference type="EMBL" id="SNRW01032175">
    <property type="protein sequence ID" value="KAA6356940.1"/>
    <property type="molecule type" value="Genomic_DNA"/>
</dbReference>
<gene>
    <name evidence="1" type="ORF">EZS28_047533</name>
</gene>
<evidence type="ECO:0000313" key="1">
    <source>
        <dbReference type="EMBL" id="KAA6356940.1"/>
    </source>
</evidence>
<accession>A0A5J4TGU2</accession>
<protein>
    <submittedName>
        <fullName evidence="1">Uncharacterized protein</fullName>
    </submittedName>
</protein>
<organism evidence="1 2">
    <name type="scientific">Streblomastix strix</name>
    <dbReference type="NCBI Taxonomy" id="222440"/>
    <lineage>
        <taxon>Eukaryota</taxon>
        <taxon>Metamonada</taxon>
        <taxon>Preaxostyla</taxon>
        <taxon>Oxymonadida</taxon>
        <taxon>Streblomastigidae</taxon>
        <taxon>Streblomastix</taxon>
    </lineage>
</organism>
<evidence type="ECO:0000313" key="2">
    <source>
        <dbReference type="Proteomes" id="UP000324800"/>
    </source>
</evidence>
<feature type="non-terminal residue" evidence="1">
    <location>
        <position position="1"/>
    </location>
</feature>
<proteinExistence type="predicted"/>
<sequence length="225" mass="26104">AFEMNPMEQQIVNQENHWKLANRKQKLPKVAPSAFGQTPMFRIAIESSAKVQYVFLDIMHKASQGQLQGLMGKLIKGYKLSLLVTSDAHRVREQLVGGIQTRSEKVEIFSETQKQRQSEIKKLKKDGFQESRFSNQRQNPLERVNYRNNQNNRNFFPLMLVSDGYVLETLLICLESNFVLMILNVVWRTKISFPTLFDRNKGPRPIHHCSVAVSIRLFPSQIWLS</sequence>